<dbReference type="SUPFAM" id="SSF53098">
    <property type="entry name" value="Ribonuclease H-like"/>
    <property type="match status" value="1"/>
</dbReference>
<dbReference type="PANTHER" id="PTHR37984:SF5">
    <property type="entry name" value="PROTEIN NYNRIN-LIKE"/>
    <property type="match status" value="1"/>
</dbReference>
<evidence type="ECO:0000256" key="1">
    <source>
        <dbReference type="ARBA" id="ARBA00022884"/>
    </source>
</evidence>
<dbReference type="STRING" id="914234.M2Q2J4"/>
<organism evidence="3 4">
    <name type="scientific">Ceriporiopsis subvermispora (strain B)</name>
    <name type="common">White-rot fungus</name>
    <name type="synonym">Gelatoporia subvermispora</name>
    <dbReference type="NCBI Taxonomy" id="914234"/>
    <lineage>
        <taxon>Eukaryota</taxon>
        <taxon>Fungi</taxon>
        <taxon>Dikarya</taxon>
        <taxon>Basidiomycota</taxon>
        <taxon>Agaricomycotina</taxon>
        <taxon>Agaricomycetes</taxon>
        <taxon>Polyporales</taxon>
        <taxon>Gelatoporiaceae</taxon>
        <taxon>Gelatoporia</taxon>
    </lineage>
</organism>
<dbReference type="GO" id="GO:0015074">
    <property type="term" value="P:DNA integration"/>
    <property type="evidence" value="ECO:0007669"/>
    <property type="project" value="InterPro"/>
</dbReference>
<dbReference type="PROSITE" id="PS50994">
    <property type="entry name" value="INTEGRASE"/>
    <property type="match status" value="1"/>
</dbReference>
<dbReference type="HOGENOM" id="CLU_076386_0_0_1"/>
<sequence length="316" mass="36026">MRHGVHLVLSTPYHPEGNGVAERDGQTLANVLFRICGDRPSLWPVYLSAALHATRTTTSRTTGYTPFFLLFGRHCLFPFDQDDRTWYCLDWDKVTNTEELLALRAIQIARREEDIGVAKANTMKTRQRAIDDYMKRNARRVRERRFEPGTWVLVHETWLDAQHGNKGALRWAGPYVVVRQLPSGSYEIAEIDGTRIRDHVAASRLKLFYFRDDHQEMKTPGLVGDADMLLVRSSGCPREPVFAAPIVPQYPTLGQLADAPTPHRYIDYMRGSLVESPDAAYVNAGRPLQFNGPEVLLNTDIRDALRRQAAVGRPWW</sequence>
<dbReference type="InterPro" id="IPR012337">
    <property type="entry name" value="RNaseH-like_sf"/>
</dbReference>
<dbReference type="AlphaFoldDB" id="M2Q2J4"/>
<reference evidence="3 4" key="1">
    <citation type="journal article" date="2012" name="Proc. Natl. Acad. Sci. U.S.A.">
        <title>Comparative genomics of Ceriporiopsis subvermispora and Phanerochaete chrysosporium provide insight into selective ligninolysis.</title>
        <authorList>
            <person name="Fernandez-Fueyo E."/>
            <person name="Ruiz-Duenas F.J."/>
            <person name="Ferreira P."/>
            <person name="Floudas D."/>
            <person name="Hibbett D.S."/>
            <person name="Canessa P."/>
            <person name="Larrondo L.F."/>
            <person name="James T.Y."/>
            <person name="Seelenfreund D."/>
            <person name="Lobos S."/>
            <person name="Polanco R."/>
            <person name="Tello M."/>
            <person name="Honda Y."/>
            <person name="Watanabe T."/>
            <person name="Watanabe T."/>
            <person name="Ryu J.S."/>
            <person name="Kubicek C.P."/>
            <person name="Schmoll M."/>
            <person name="Gaskell J."/>
            <person name="Hammel K.E."/>
            <person name="St John F.J."/>
            <person name="Vanden Wymelenberg A."/>
            <person name="Sabat G."/>
            <person name="Splinter BonDurant S."/>
            <person name="Syed K."/>
            <person name="Yadav J.S."/>
            <person name="Doddapaneni H."/>
            <person name="Subramanian V."/>
            <person name="Lavin J.L."/>
            <person name="Oguiza J.A."/>
            <person name="Perez G."/>
            <person name="Pisabarro A.G."/>
            <person name="Ramirez L."/>
            <person name="Santoyo F."/>
            <person name="Master E."/>
            <person name="Coutinho P.M."/>
            <person name="Henrissat B."/>
            <person name="Lombard V."/>
            <person name="Magnuson J.K."/>
            <person name="Kuees U."/>
            <person name="Hori C."/>
            <person name="Igarashi K."/>
            <person name="Samejima M."/>
            <person name="Held B.W."/>
            <person name="Barry K.W."/>
            <person name="LaButti K.M."/>
            <person name="Lapidus A."/>
            <person name="Lindquist E.A."/>
            <person name="Lucas S.M."/>
            <person name="Riley R."/>
            <person name="Salamov A.A."/>
            <person name="Hoffmeister D."/>
            <person name="Schwenk D."/>
            <person name="Hadar Y."/>
            <person name="Yarden O."/>
            <person name="de Vries R.P."/>
            <person name="Wiebenga A."/>
            <person name="Stenlid J."/>
            <person name="Eastwood D."/>
            <person name="Grigoriev I.V."/>
            <person name="Berka R.M."/>
            <person name="Blanchette R.A."/>
            <person name="Kersten P."/>
            <person name="Martinez A.T."/>
            <person name="Vicuna R."/>
            <person name="Cullen D."/>
        </authorList>
    </citation>
    <scope>NUCLEOTIDE SEQUENCE [LARGE SCALE GENOMIC DNA]</scope>
    <source>
        <strain evidence="3 4">B</strain>
    </source>
</reference>
<dbReference type="GO" id="GO:0003723">
    <property type="term" value="F:RNA binding"/>
    <property type="evidence" value="ECO:0007669"/>
    <property type="project" value="UniProtKB-KW"/>
</dbReference>
<dbReference type="InterPro" id="IPR036397">
    <property type="entry name" value="RNaseH_sf"/>
</dbReference>
<evidence type="ECO:0000313" key="4">
    <source>
        <dbReference type="Proteomes" id="UP000016930"/>
    </source>
</evidence>
<evidence type="ECO:0000259" key="2">
    <source>
        <dbReference type="PROSITE" id="PS50994"/>
    </source>
</evidence>
<name>M2Q2J4_CERS8</name>
<proteinExistence type="predicted"/>
<accession>M2Q2J4</accession>
<dbReference type="Proteomes" id="UP000016930">
    <property type="component" value="Unassembled WGS sequence"/>
</dbReference>
<protein>
    <recommendedName>
        <fullName evidence="2">Integrase catalytic domain-containing protein</fullName>
    </recommendedName>
</protein>
<dbReference type="OrthoDB" id="2732387at2759"/>
<gene>
    <name evidence="3" type="ORF">CERSUDRAFT_60606</name>
</gene>
<dbReference type="EMBL" id="KB445826">
    <property type="protein sequence ID" value="EMD31013.1"/>
    <property type="molecule type" value="Genomic_DNA"/>
</dbReference>
<feature type="domain" description="Integrase catalytic" evidence="2">
    <location>
        <begin position="1"/>
        <end position="74"/>
    </location>
</feature>
<keyword evidence="1" id="KW-0694">RNA-binding</keyword>
<dbReference type="InterPro" id="IPR001584">
    <property type="entry name" value="Integrase_cat-core"/>
</dbReference>
<dbReference type="Gene3D" id="3.30.420.10">
    <property type="entry name" value="Ribonuclease H-like superfamily/Ribonuclease H"/>
    <property type="match status" value="1"/>
</dbReference>
<dbReference type="InterPro" id="IPR050951">
    <property type="entry name" value="Retrovirus_Pol_polyprotein"/>
</dbReference>
<dbReference type="PANTHER" id="PTHR37984">
    <property type="entry name" value="PROTEIN CBG26694"/>
    <property type="match status" value="1"/>
</dbReference>
<keyword evidence="4" id="KW-1185">Reference proteome</keyword>
<dbReference type="GO" id="GO:0005634">
    <property type="term" value="C:nucleus"/>
    <property type="evidence" value="ECO:0007669"/>
    <property type="project" value="UniProtKB-ARBA"/>
</dbReference>
<evidence type="ECO:0000313" key="3">
    <source>
        <dbReference type="EMBL" id="EMD31013.1"/>
    </source>
</evidence>